<dbReference type="Proteomes" id="UP000580250">
    <property type="component" value="Unassembled WGS sequence"/>
</dbReference>
<keyword evidence="1" id="KW-0863">Zinc-finger</keyword>
<proteinExistence type="predicted"/>
<dbReference type="InterPro" id="IPR036236">
    <property type="entry name" value="Znf_C2H2_sf"/>
</dbReference>
<feature type="domain" description="C2H2-type" evidence="4">
    <location>
        <begin position="60"/>
        <end position="89"/>
    </location>
</feature>
<keyword evidence="1" id="KW-0862">Zinc</keyword>
<feature type="region of interest" description="Disordered" evidence="2">
    <location>
        <begin position="22"/>
        <end position="42"/>
    </location>
</feature>
<sequence length="204" mass="23574">MLKKFNAIVILFFILKNYSEGAPKKRKGGTSGQQTQGNANYFEGGSSSSPALTLVSPTNFSCQWDGCGENFVKQEDFVNHVNGHVEMSQDNKCQWRDCKRKEPFPWRYKLLRHTVVHTKVKPYVCKHVDDDGDHCHKLFGLKYDYNQHQRQLHPHCNKDCCKHITEVQQFDHPPHGGHQLPPNVEHQGNEDDYSNEDLDLTLRL</sequence>
<gene>
    <name evidence="5" type="ORF">MENT_LOCUS51246</name>
</gene>
<reference evidence="5 6" key="1">
    <citation type="submission" date="2020-08" db="EMBL/GenBank/DDBJ databases">
        <authorList>
            <person name="Koutsovoulos G."/>
            <person name="Danchin GJ E."/>
        </authorList>
    </citation>
    <scope>NUCLEOTIDE SEQUENCE [LARGE SCALE GENOMIC DNA]</scope>
</reference>
<protein>
    <recommendedName>
        <fullName evidence="4">C2H2-type domain-containing protein</fullName>
    </recommendedName>
</protein>
<dbReference type="SMART" id="SM00355">
    <property type="entry name" value="ZnF_C2H2"/>
    <property type="match status" value="3"/>
</dbReference>
<feature type="compositionally biased region" description="Polar residues" evidence="2">
    <location>
        <begin position="32"/>
        <end position="42"/>
    </location>
</feature>
<dbReference type="OrthoDB" id="8922241at2759"/>
<evidence type="ECO:0000313" key="5">
    <source>
        <dbReference type="EMBL" id="CAD2197967.1"/>
    </source>
</evidence>
<accession>A0A6V7XGB8</accession>
<feature type="signal peptide" evidence="3">
    <location>
        <begin position="1"/>
        <end position="21"/>
    </location>
</feature>
<feature type="region of interest" description="Disordered" evidence="2">
    <location>
        <begin position="171"/>
        <end position="204"/>
    </location>
</feature>
<dbReference type="AlphaFoldDB" id="A0A6V7XGB8"/>
<name>A0A6V7XGB8_MELEN</name>
<dbReference type="Gene3D" id="3.30.160.60">
    <property type="entry name" value="Classic Zinc Finger"/>
    <property type="match status" value="2"/>
</dbReference>
<feature type="compositionally biased region" description="Acidic residues" evidence="2">
    <location>
        <begin position="190"/>
        <end position="204"/>
    </location>
</feature>
<dbReference type="InterPro" id="IPR013087">
    <property type="entry name" value="Znf_C2H2_type"/>
</dbReference>
<evidence type="ECO:0000256" key="1">
    <source>
        <dbReference type="PROSITE-ProRule" id="PRU00042"/>
    </source>
</evidence>
<organism evidence="5 6">
    <name type="scientific">Meloidogyne enterolobii</name>
    <name type="common">Root-knot nematode worm</name>
    <name type="synonym">Meloidogyne mayaguensis</name>
    <dbReference type="NCBI Taxonomy" id="390850"/>
    <lineage>
        <taxon>Eukaryota</taxon>
        <taxon>Metazoa</taxon>
        <taxon>Ecdysozoa</taxon>
        <taxon>Nematoda</taxon>
        <taxon>Chromadorea</taxon>
        <taxon>Rhabditida</taxon>
        <taxon>Tylenchina</taxon>
        <taxon>Tylenchomorpha</taxon>
        <taxon>Tylenchoidea</taxon>
        <taxon>Meloidogynidae</taxon>
        <taxon>Meloidogyninae</taxon>
        <taxon>Meloidogyne</taxon>
    </lineage>
</organism>
<evidence type="ECO:0000259" key="4">
    <source>
        <dbReference type="PROSITE" id="PS50157"/>
    </source>
</evidence>
<dbReference type="EMBL" id="CAJEWN010001502">
    <property type="protein sequence ID" value="CAD2197967.1"/>
    <property type="molecule type" value="Genomic_DNA"/>
</dbReference>
<dbReference type="SUPFAM" id="SSF57667">
    <property type="entry name" value="beta-beta-alpha zinc fingers"/>
    <property type="match status" value="2"/>
</dbReference>
<keyword evidence="3" id="KW-0732">Signal</keyword>
<feature type="chain" id="PRO_5028168812" description="C2H2-type domain-containing protein" evidence="3">
    <location>
        <begin position="22"/>
        <end position="204"/>
    </location>
</feature>
<evidence type="ECO:0000256" key="3">
    <source>
        <dbReference type="SAM" id="SignalP"/>
    </source>
</evidence>
<evidence type="ECO:0000256" key="2">
    <source>
        <dbReference type="SAM" id="MobiDB-lite"/>
    </source>
</evidence>
<evidence type="ECO:0000313" key="6">
    <source>
        <dbReference type="Proteomes" id="UP000580250"/>
    </source>
</evidence>
<comment type="caution">
    <text evidence="5">The sequence shown here is derived from an EMBL/GenBank/DDBJ whole genome shotgun (WGS) entry which is preliminary data.</text>
</comment>
<keyword evidence="1" id="KW-0479">Metal-binding</keyword>
<dbReference type="GO" id="GO:0008270">
    <property type="term" value="F:zinc ion binding"/>
    <property type="evidence" value="ECO:0007669"/>
    <property type="project" value="UniProtKB-KW"/>
</dbReference>
<dbReference type="PROSITE" id="PS00028">
    <property type="entry name" value="ZINC_FINGER_C2H2_1"/>
    <property type="match status" value="1"/>
</dbReference>
<dbReference type="PROSITE" id="PS50157">
    <property type="entry name" value="ZINC_FINGER_C2H2_2"/>
    <property type="match status" value="1"/>
</dbReference>